<name>A0A075A477_OPIVI</name>
<dbReference type="RefSeq" id="XP_009174072.1">
    <property type="nucleotide sequence ID" value="XM_009175808.1"/>
</dbReference>
<evidence type="ECO:0000313" key="2">
    <source>
        <dbReference type="Proteomes" id="UP000054324"/>
    </source>
</evidence>
<keyword evidence="2" id="KW-1185">Reference proteome</keyword>
<evidence type="ECO:0000313" key="1">
    <source>
        <dbReference type="EMBL" id="KER22174.1"/>
    </source>
</evidence>
<proteinExistence type="predicted"/>
<gene>
    <name evidence="1" type="ORF">T265_09659</name>
</gene>
<protein>
    <submittedName>
        <fullName evidence="1">Uncharacterized protein</fullName>
    </submittedName>
</protein>
<organism evidence="1 2">
    <name type="scientific">Opisthorchis viverrini</name>
    <name type="common">Southeast Asian liver fluke</name>
    <dbReference type="NCBI Taxonomy" id="6198"/>
    <lineage>
        <taxon>Eukaryota</taxon>
        <taxon>Metazoa</taxon>
        <taxon>Spiralia</taxon>
        <taxon>Lophotrochozoa</taxon>
        <taxon>Platyhelminthes</taxon>
        <taxon>Trematoda</taxon>
        <taxon>Digenea</taxon>
        <taxon>Opisthorchiida</taxon>
        <taxon>Opisthorchiata</taxon>
        <taxon>Opisthorchiidae</taxon>
        <taxon>Opisthorchis</taxon>
    </lineage>
</organism>
<dbReference type="CTD" id="20323827"/>
<dbReference type="KEGG" id="ovi:T265_09659"/>
<sequence>MTVRQLEDAGRGKCDKTNRSEEQLDTKLFNLNGSKDQSLDELVSDLRTEASGDQDIIRTFLDG</sequence>
<accession>A0A075A477</accession>
<dbReference type="EMBL" id="KL596914">
    <property type="protein sequence ID" value="KER22174.1"/>
    <property type="molecule type" value="Genomic_DNA"/>
</dbReference>
<dbReference type="AlphaFoldDB" id="A0A075A477"/>
<dbReference type="Proteomes" id="UP000054324">
    <property type="component" value="Unassembled WGS sequence"/>
</dbReference>
<reference evidence="1 2" key="1">
    <citation type="submission" date="2013-11" db="EMBL/GenBank/DDBJ databases">
        <title>Opisthorchis viverrini - life in the bile duct.</title>
        <authorList>
            <person name="Young N.D."/>
            <person name="Nagarajan N."/>
            <person name="Lin S.J."/>
            <person name="Korhonen P.K."/>
            <person name="Jex A.R."/>
            <person name="Hall R.S."/>
            <person name="Safavi-Hemami H."/>
            <person name="Kaewkong W."/>
            <person name="Bertrand D."/>
            <person name="Gao S."/>
            <person name="Seet Q."/>
            <person name="Wongkham S."/>
            <person name="Teh B.T."/>
            <person name="Wongkham C."/>
            <person name="Intapan P.M."/>
            <person name="Maleewong W."/>
            <person name="Yang X."/>
            <person name="Hu M."/>
            <person name="Wang Z."/>
            <person name="Hofmann A."/>
            <person name="Sternberg P.W."/>
            <person name="Tan P."/>
            <person name="Wang J."/>
            <person name="Gasser R.B."/>
        </authorList>
    </citation>
    <scope>NUCLEOTIDE SEQUENCE [LARGE SCALE GENOMIC DNA]</scope>
</reference>
<dbReference type="GeneID" id="20323827"/>